<organism evidence="3 4">
    <name type="scientific">Lysinibacillus macroides</name>
    <dbReference type="NCBI Taxonomy" id="33935"/>
    <lineage>
        <taxon>Bacteria</taxon>
        <taxon>Bacillati</taxon>
        <taxon>Bacillota</taxon>
        <taxon>Bacilli</taxon>
        <taxon>Bacillales</taxon>
        <taxon>Bacillaceae</taxon>
        <taxon>Lysinibacillus</taxon>
    </lineage>
</organism>
<dbReference type="STRING" id="33935.ADM90_07525"/>
<dbReference type="SUPFAM" id="SSF56784">
    <property type="entry name" value="HAD-like"/>
    <property type="match status" value="1"/>
</dbReference>
<protein>
    <submittedName>
        <fullName evidence="3">HAD family hydrolase</fullName>
    </submittedName>
</protein>
<proteinExistence type="predicted"/>
<evidence type="ECO:0000313" key="4">
    <source>
        <dbReference type="Proteomes" id="UP000037977"/>
    </source>
</evidence>
<dbReference type="GO" id="GO:0006281">
    <property type="term" value="P:DNA repair"/>
    <property type="evidence" value="ECO:0007669"/>
    <property type="project" value="TreeGrafter"/>
</dbReference>
<evidence type="ECO:0000256" key="1">
    <source>
        <dbReference type="ARBA" id="ARBA00022801"/>
    </source>
</evidence>
<keyword evidence="2" id="KW-0460">Magnesium</keyword>
<dbReference type="Gene3D" id="3.40.50.1000">
    <property type="entry name" value="HAD superfamily/HAD-like"/>
    <property type="match status" value="1"/>
</dbReference>
<dbReference type="OrthoDB" id="9792518at2"/>
<name>A0A0N0UX32_9BACI</name>
<dbReference type="Proteomes" id="UP000037977">
    <property type="component" value="Unassembled WGS sequence"/>
</dbReference>
<dbReference type="InterPro" id="IPR023214">
    <property type="entry name" value="HAD_sf"/>
</dbReference>
<dbReference type="Gene3D" id="1.10.150.240">
    <property type="entry name" value="Putative phosphatase, domain 2"/>
    <property type="match status" value="1"/>
</dbReference>
<dbReference type="SFLD" id="SFLDG01129">
    <property type="entry name" value="C1.5:_HAD__Beta-PGM__Phosphata"/>
    <property type="match status" value="1"/>
</dbReference>
<dbReference type="PANTHER" id="PTHR43434">
    <property type="entry name" value="PHOSPHOGLYCOLATE PHOSPHATASE"/>
    <property type="match status" value="1"/>
</dbReference>
<gene>
    <name evidence="3" type="ORF">ADM90_07525</name>
</gene>
<dbReference type="AlphaFoldDB" id="A0A0N0UX32"/>
<dbReference type="InterPro" id="IPR023198">
    <property type="entry name" value="PGP-like_dom2"/>
</dbReference>
<accession>A0A0N0UX32</accession>
<dbReference type="SFLD" id="SFLDS00003">
    <property type="entry name" value="Haloacid_Dehalogenase"/>
    <property type="match status" value="1"/>
</dbReference>
<dbReference type="PANTHER" id="PTHR43434:SF13">
    <property type="entry name" value="PHOSPHOGLYCOLATE PHOSPHATASE"/>
    <property type="match status" value="1"/>
</dbReference>
<dbReference type="InterPro" id="IPR041492">
    <property type="entry name" value="HAD_2"/>
</dbReference>
<dbReference type="InterPro" id="IPR050155">
    <property type="entry name" value="HAD-like_hydrolase_sf"/>
</dbReference>
<evidence type="ECO:0000256" key="2">
    <source>
        <dbReference type="ARBA" id="ARBA00022842"/>
    </source>
</evidence>
<reference evidence="3 4" key="1">
    <citation type="submission" date="2015-07" db="EMBL/GenBank/DDBJ databases">
        <title>Genome sequencing project for genomic taxonomy and phylogenomics of Bacillus-like bacteria.</title>
        <authorList>
            <person name="Liu B."/>
            <person name="Wang J."/>
            <person name="Zhu Y."/>
            <person name="Liu G."/>
            <person name="Chen Q."/>
            <person name="Chen Z."/>
            <person name="Che J."/>
            <person name="Ge C."/>
            <person name="Shi H."/>
            <person name="Pan Z."/>
            <person name="Liu X."/>
        </authorList>
    </citation>
    <scope>NUCLEOTIDE SEQUENCE [LARGE SCALE GENOMIC DNA]</scope>
    <source>
        <strain evidence="3 4">DSM 54</strain>
    </source>
</reference>
<dbReference type="Pfam" id="PF13419">
    <property type="entry name" value="HAD_2"/>
    <property type="match status" value="1"/>
</dbReference>
<keyword evidence="4" id="KW-1185">Reference proteome</keyword>
<keyword evidence="1 3" id="KW-0378">Hydrolase</keyword>
<dbReference type="GO" id="GO:0008967">
    <property type="term" value="F:phosphoglycolate phosphatase activity"/>
    <property type="evidence" value="ECO:0007669"/>
    <property type="project" value="TreeGrafter"/>
</dbReference>
<evidence type="ECO:0000313" key="3">
    <source>
        <dbReference type="EMBL" id="KOY83134.1"/>
    </source>
</evidence>
<dbReference type="InterPro" id="IPR036412">
    <property type="entry name" value="HAD-like_sf"/>
</dbReference>
<dbReference type="RefSeq" id="WP_053994378.1">
    <property type="nucleotide sequence ID" value="NZ_CP065643.1"/>
</dbReference>
<sequence length="208" mass="23589">MKPIIVDFDGTLVDSTAALVAAWNTIAQKHQWKDISLKDIEALKKLSLMERSKLLNLPIYKVPLVLPQFYQLYRQALQDIRPFKGMKKVLLELHKRGFKIMIISSHAKDTILAFLKLNDIHCVAEVLCSNPIAGKDKAIEKFIKKSTIPADEMLYIGDEYRDSIACKKVSVPIIWVGWGYEANEAIQHSKPDYQAAAPQDIIKIIDSL</sequence>
<dbReference type="EMBL" id="LGCI01000005">
    <property type="protein sequence ID" value="KOY83134.1"/>
    <property type="molecule type" value="Genomic_DNA"/>
</dbReference>
<dbReference type="PATRIC" id="fig|33935.3.peg.954"/>
<comment type="caution">
    <text evidence="3">The sequence shown here is derived from an EMBL/GenBank/DDBJ whole genome shotgun (WGS) entry which is preliminary data.</text>
</comment>
<dbReference type="GO" id="GO:0005829">
    <property type="term" value="C:cytosol"/>
    <property type="evidence" value="ECO:0007669"/>
    <property type="project" value="TreeGrafter"/>
</dbReference>